<accession>A0ABQ3SII5</accession>
<evidence type="ECO:0000256" key="2">
    <source>
        <dbReference type="SAM" id="MobiDB-lite"/>
    </source>
</evidence>
<dbReference type="InterPro" id="IPR052016">
    <property type="entry name" value="Bact_Sigma-Reg"/>
</dbReference>
<dbReference type="EMBL" id="BNEC01000003">
    <property type="protein sequence ID" value="GHI67953.1"/>
    <property type="molecule type" value="Genomic_DNA"/>
</dbReference>
<dbReference type="InterPro" id="IPR036457">
    <property type="entry name" value="PPM-type-like_dom_sf"/>
</dbReference>
<proteinExistence type="predicted"/>
<organism evidence="4 5">
    <name type="scientific">Streptomyces nojiriensis</name>
    <dbReference type="NCBI Taxonomy" id="66374"/>
    <lineage>
        <taxon>Bacteria</taxon>
        <taxon>Bacillati</taxon>
        <taxon>Actinomycetota</taxon>
        <taxon>Actinomycetes</taxon>
        <taxon>Kitasatosporales</taxon>
        <taxon>Streptomycetaceae</taxon>
        <taxon>Streptomyces</taxon>
    </lineage>
</organism>
<sequence length="209" mass="22904">MREWGVAPTVQRRLLPEHPATQNTVDISHLHLPDPEGGGAWFDVIDLPGARTAPIVGEVTGQGIIAAITTGLLRTAIHTLAALDLQPDELLARLSDSTVRPARAGRRPPRRHLGQPARSGSRPATAPIARSAVRRQLDAWGVDEETAYTAQLIAGLAEQRGTRCQEQVGEQFADRERRLEITFREHEPTRARVRRAAGTGAVINLRIPW</sequence>
<dbReference type="PANTHER" id="PTHR43156">
    <property type="entry name" value="STAGE II SPORULATION PROTEIN E-RELATED"/>
    <property type="match status" value="1"/>
</dbReference>
<feature type="domain" description="PPM-type phosphatase" evidence="3">
    <location>
        <begin position="49"/>
        <end position="97"/>
    </location>
</feature>
<keyword evidence="1" id="KW-0378">Hydrolase</keyword>
<dbReference type="GeneID" id="95594264"/>
<feature type="compositionally biased region" description="Basic residues" evidence="2">
    <location>
        <begin position="103"/>
        <end position="113"/>
    </location>
</feature>
<dbReference type="Proteomes" id="UP000613974">
    <property type="component" value="Unassembled WGS sequence"/>
</dbReference>
<feature type="region of interest" description="Disordered" evidence="2">
    <location>
        <begin position="97"/>
        <end position="126"/>
    </location>
</feature>
<comment type="caution">
    <text evidence="4">The sequence shown here is derived from an EMBL/GenBank/DDBJ whole genome shotgun (WGS) entry which is preliminary data.</text>
</comment>
<name>A0ABQ3SII5_9ACTN</name>
<gene>
    <name evidence="4" type="ORF">Snoj_18710</name>
</gene>
<evidence type="ECO:0000313" key="4">
    <source>
        <dbReference type="EMBL" id="GHI67953.1"/>
    </source>
</evidence>
<dbReference type="InterPro" id="IPR001932">
    <property type="entry name" value="PPM-type_phosphatase-like_dom"/>
</dbReference>
<dbReference type="PANTHER" id="PTHR43156:SF2">
    <property type="entry name" value="STAGE II SPORULATION PROTEIN E"/>
    <property type="match status" value="1"/>
</dbReference>
<keyword evidence="5" id="KW-1185">Reference proteome</keyword>
<evidence type="ECO:0000259" key="3">
    <source>
        <dbReference type="Pfam" id="PF07228"/>
    </source>
</evidence>
<dbReference type="Pfam" id="PF07228">
    <property type="entry name" value="SpoIIE"/>
    <property type="match status" value="1"/>
</dbReference>
<dbReference type="RefSeq" id="WP_189745303.1">
    <property type="nucleotide sequence ID" value="NZ_BMRL01000017.1"/>
</dbReference>
<dbReference type="Gene3D" id="3.60.40.10">
    <property type="entry name" value="PPM-type phosphatase domain"/>
    <property type="match status" value="1"/>
</dbReference>
<protein>
    <recommendedName>
        <fullName evidence="3">PPM-type phosphatase domain-containing protein</fullName>
    </recommendedName>
</protein>
<evidence type="ECO:0000256" key="1">
    <source>
        <dbReference type="ARBA" id="ARBA00022801"/>
    </source>
</evidence>
<reference evidence="5" key="1">
    <citation type="submission" date="2023-07" db="EMBL/GenBank/DDBJ databases">
        <title>Whole genome shotgun sequence of Streptomyces nojiriensis NBRC 13794.</title>
        <authorList>
            <person name="Komaki H."/>
            <person name="Tamura T."/>
        </authorList>
    </citation>
    <scope>NUCLEOTIDE SEQUENCE [LARGE SCALE GENOMIC DNA]</scope>
    <source>
        <strain evidence="5">NBRC 13794</strain>
    </source>
</reference>
<evidence type="ECO:0000313" key="5">
    <source>
        <dbReference type="Proteomes" id="UP000613974"/>
    </source>
</evidence>